<dbReference type="Gene3D" id="3.40.50.300">
    <property type="entry name" value="P-loop containing nucleotide triphosphate hydrolases"/>
    <property type="match status" value="1"/>
</dbReference>
<feature type="transmembrane region" description="Helical" evidence="9">
    <location>
        <begin position="299"/>
        <end position="320"/>
    </location>
</feature>
<keyword evidence="5" id="KW-0547">Nucleotide-binding</keyword>
<dbReference type="AlphaFoldDB" id="E2S937"/>
<evidence type="ECO:0000256" key="3">
    <source>
        <dbReference type="ARBA" id="ARBA00022475"/>
    </source>
</evidence>
<evidence type="ECO:0000259" key="11">
    <source>
        <dbReference type="PROSITE" id="PS50929"/>
    </source>
</evidence>
<sequence length="606" mass="64998">MSAEPALDSLGATDDSRLTRRGLAVMRVGIDRERGMFALAVFFSALFGATTVADAWVLGWATDEVIRPSFADGEIVTGALWTGVALFMAVAVLRMVAVVGRRLIGGIVFFRLVRGDRRAVTRKYLDLPLAWHQSHPTGQLLSNANADVEATWGVFMALPMAIGVIAMLVVAIITMLAADPVLTLVGLVVFPLLFAVNIVYQRWQGPRMARAQSLRGDVSAVAHESFDGAMVVKSLGREEEETARFAAASERLRDANIGVGRIRAVFDPMLEALPSIGVLLVLLIGVGRVESGATAPGDVVQVAFLFTIVAMPVRAIGWVLGELPRSVVGWSRIRRVLDDPASMAYGTQHLPGDAAVRLRVDDLCFVHPDAELPVLSDVTFEVPPGSVTAVVGSTGSGKSTLVSLVTRLVDPADGHVRLDDTEVLDLSHAALADAVALVPQSTFLFDDSVRSNVTLGAEVPDEEVWAALQTVQADRFVSALPAGLDTELGERGTSLSGGQRQRLALARALVRRPRLLVMDDATSALDPEVEQRILRALAERSAGGDGPSVLVVAYRKATIALADEVVHLDGGRIVDRGTHAELVDRSVRYRDLVNAYDQAREEVDHE</sequence>
<dbReference type="STRING" id="585531.HMPREF0063_11023"/>
<dbReference type="Gene3D" id="1.20.1560.10">
    <property type="entry name" value="ABC transporter type 1, transmembrane domain"/>
    <property type="match status" value="1"/>
</dbReference>
<dbReference type="OrthoDB" id="5166472at2"/>
<dbReference type="EMBL" id="ACLF03000003">
    <property type="protein sequence ID" value="EFQ84307.1"/>
    <property type="molecule type" value="Genomic_DNA"/>
</dbReference>
<comment type="subcellular location">
    <subcellularLocation>
        <location evidence="1">Cell membrane</location>
        <topology evidence="1">Multi-pass membrane protein</topology>
    </subcellularLocation>
</comment>
<keyword evidence="2" id="KW-0813">Transport</keyword>
<keyword evidence="7 9" id="KW-1133">Transmembrane helix</keyword>
<evidence type="ECO:0000256" key="9">
    <source>
        <dbReference type="SAM" id="Phobius"/>
    </source>
</evidence>
<evidence type="ECO:0000256" key="8">
    <source>
        <dbReference type="ARBA" id="ARBA00023136"/>
    </source>
</evidence>
<feature type="domain" description="ABC transporter" evidence="10">
    <location>
        <begin position="358"/>
        <end position="595"/>
    </location>
</feature>
<feature type="transmembrane region" description="Helical" evidence="9">
    <location>
        <begin position="181"/>
        <end position="200"/>
    </location>
</feature>
<dbReference type="FunFam" id="3.40.50.300:FF:000854">
    <property type="entry name" value="Multidrug ABC transporter ATP-binding protein"/>
    <property type="match status" value="1"/>
</dbReference>
<keyword evidence="3" id="KW-1003">Cell membrane</keyword>
<dbReference type="eggNOG" id="COG1132">
    <property type="taxonomic scope" value="Bacteria"/>
</dbReference>
<reference evidence="12" key="1">
    <citation type="submission" date="2010-08" db="EMBL/GenBank/DDBJ databases">
        <authorList>
            <person name="Muzny D."/>
            <person name="Qin X."/>
            <person name="Buhay C."/>
            <person name="Dugan-Rocha S."/>
            <person name="Ding Y."/>
            <person name="Chen G."/>
            <person name="Hawes A."/>
            <person name="Holder M."/>
            <person name="Jhangiani S."/>
            <person name="Johnson A."/>
            <person name="Khan Z."/>
            <person name="Li Z."/>
            <person name="Liu W."/>
            <person name="Liu X."/>
            <person name="Perez L."/>
            <person name="Shen H."/>
            <person name="Wang Q."/>
            <person name="Watt J."/>
            <person name="Xi L."/>
            <person name="Xin Y."/>
            <person name="Zhou J."/>
            <person name="Deng J."/>
            <person name="Jiang H."/>
            <person name="Liu Y."/>
            <person name="Qu J."/>
            <person name="Song X.-Z."/>
            <person name="Zhang L."/>
            <person name="Villasana D."/>
            <person name="Johnson A."/>
            <person name="Liu J."/>
            <person name="Liyanage D."/>
            <person name="Lorensuhewa L."/>
            <person name="Robinson T."/>
            <person name="Song A."/>
            <person name="Song B.-B."/>
            <person name="Dinh H."/>
            <person name="Thornton R."/>
            <person name="Coyle M."/>
            <person name="Francisco L."/>
            <person name="Jackson L."/>
            <person name="Javaid M."/>
            <person name="Korchina V."/>
            <person name="Kovar C."/>
            <person name="Mata R."/>
            <person name="Mathew T."/>
            <person name="Ngo R."/>
            <person name="Nguyen L."/>
            <person name="Nguyen N."/>
            <person name="Okwuonu G."/>
            <person name="Ongeri F."/>
            <person name="Pham C."/>
            <person name="Simmons D."/>
            <person name="Wilczek-Boney K."/>
            <person name="Hale W."/>
            <person name="Jakkamsetti A."/>
            <person name="Pham P."/>
            <person name="Ruth R."/>
            <person name="San Lucas F."/>
            <person name="Warren J."/>
            <person name="Zhang J."/>
            <person name="Zhao Z."/>
            <person name="Zhou C."/>
            <person name="Zhu D."/>
            <person name="Lee S."/>
            <person name="Bess C."/>
            <person name="Blankenburg K."/>
            <person name="Forbes L."/>
            <person name="Fu Q."/>
            <person name="Gubbala S."/>
            <person name="Hirani K."/>
            <person name="Jayaseelan J.C."/>
            <person name="Lara F."/>
            <person name="Munidasa M."/>
            <person name="Palculict T."/>
            <person name="Patil S."/>
            <person name="Pu L.-L."/>
            <person name="Saada N."/>
            <person name="Tang L."/>
            <person name="Weissenberger G."/>
            <person name="Zhu Y."/>
            <person name="Hemphill L."/>
            <person name="Shang Y."/>
            <person name="Youmans B."/>
            <person name="Ayvaz T."/>
            <person name="Ross M."/>
            <person name="Santibanez J."/>
            <person name="Aqrawi P."/>
            <person name="Gross S."/>
            <person name="Joshi V."/>
            <person name="Fowler G."/>
            <person name="Nazareth L."/>
            <person name="Reid J."/>
            <person name="Worley K."/>
            <person name="Petrosino J."/>
            <person name="Highlander S."/>
            <person name="Gibbs R."/>
        </authorList>
    </citation>
    <scope>NUCLEOTIDE SEQUENCE [LARGE SCALE GENOMIC DNA]</scope>
    <source>
        <strain evidence="12">DSM 15272</strain>
    </source>
</reference>
<dbReference type="SUPFAM" id="SSF90123">
    <property type="entry name" value="ABC transporter transmembrane region"/>
    <property type="match status" value="1"/>
</dbReference>
<evidence type="ECO:0000256" key="1">
    <source>
        <dbReference type="ARBA" id="ARBA00004651"/>
    </source>
</evidence>
<dbReference type="InterPro" id="IPR039421">
    <property type="entry name" value="Type_1_exporter"/>
</dbReference>
<dbReference type="GO" id="GO:0005886">
    <property type="term" value="C:plasma membrane"/>
    <property type="evidence" value="ECO:0007669"/>
    <property type="project" value="UniProtKB-SubCell"/>
</dbReference>
<keyword evidence="13" id="KW-1185">Reference proteome</keyword>
<dbReference type="Pfam" id="PF00005">
    <property type="entry name" value="ABC_tran"/>
    <property type="match status" value="1"/>
</dbReference>
<keyword evidence="8 9" id="KW-0472">Membrane</keyword>
<evidence type="ECO:0000256" key="2">
    <source>
        <dbReference type="ARBA" id="ARBA00022448"/>
    </source>
</evidence>
<dbReference type="SMART" id="SM00382">
    <property type="entry name" value="AAA"/>
    <property type="match status" value="1"/>
</dbReference>
<gene>
    <name evidence="12" type="ORF">HMPREF0063_11023</name>
</gene>
<comment type="caution">
    <text evidence="12">The sequence shown here is derived from an EMBL/GenBank/DDBJ whole genome shotgun (WGS) entry which is preliminary data.</text>
</comment>
<dbReference type="InterPro" id="IPR027417">
    <property type="entry name" value="P-loop_NTPase"/>
</dbReference>
<proteinExistence type="predicted"/>
<dbReference type="GO" id="GO:0005524">
    <property type="term" value="F:ATP binding"/>
    <property type="evidence" value="ECO:0007669"/>
    <property type="project" value="UniProtKB-KW"/>
</dbReference>
<protein>
    <submittedName>
        <fullName evidence="12">ABC transporter, ATP-binding protein</fullName>
    </submittedName>
</protein>
<keyword evidence="4 9" id="KW-0812">Transmembrane</keyword>
<evidence type="ECO:0000313" key="12">
    <source>
        <dbReference type="EMBL" id="EFQ84307.1"/>
    </source>
</evidence>
<dbReference type="Pfam" id="PF00664">
    <property type="entry name" value="ABC_membrane"/>
    <property type="match status" value="1"/>
</dbReference>
<dbReference type="RefSeq" id="WP_007078045.1">
    <property type="nucleotide sequence ID" value="NZ_CM001024.1"/>
</dbReference>
<dbReference type="SUPFAM" id="SSF52540">
    <property type="entry name" value="P-loop containing nucleoside triphosphate hydrolases"/>
    <property type="match status" value="1"/>
</dbReference>
<evidence type="ECO:0000256" key="5">
    <source>
        <dbReference type="ARBA" id="ARBA00022741"/>
    </source>
</evidence>
<feature type="transmembrane region" description="Helical" evidence="9">
    <location>
        <begin position="78"/>
        <end position="97"/>
    </location>
</feature>
<dbReference type="InterPro" id="IPR003593">
    <property type="entry name" value="AAA+_ATPase"/>
</dbReference>
<evidence type="ECO:0000256" key="6">
    <source>
        <dbReference type="ARBA" id="ARBA00022840"/>
    </source>
</evidence>
<dbReference type="GO" id="GO:0016887">
    <property type="term" value="F:ATP hydrolysis activity"/>
    <property type="evidence" value="ECO:0007669"/>
    <property type="project" value="InterPro"/>
</dbReference>
<feature type="transmembrane region" description="Helical" evidence="9">
    <location>
        <begin position="269"/>
        <end position="287"/>
    </location>
</feature>
<dbReference type="InterPro" id="IPR003439">
    <property type="entry name" value="ABC_transporter-like_ATP-bd"/>
</dbReference>
<organism evidence="12 13">
    <name type="scientific">Aeromicrobium marinum DSM 15272</name>
    <dbReference type="NCBI Taxonomy" id="585531"/>
    <lineage>
        <taxon>Bacteria</taxon>
        <taxon>Bacillati</taxon>
        <taxon>Actinomycetota</taxon>
        <taxon>Actinomycetes</taxon>
        <taxon>Propionibacteriales</taxon>
        <taxon>Nocardioidaceae</taxon>
        <taxon>Aeromicrobium</taxon>
    </lineage>
</organism>
<dbReference type="HOGENOM" id="CLU_000604_84_3_11"/>
<dbReference type="GO" id="GO:0034040">
    <property type="term" value="F:ATPase-coupled lipid transmembrane transporter activity"/>
    <property type="evidence" value="ECO:0007669"/>
    <property type="project" value="TreeGrafter"/>
</dbReference>
<dbReference type="GO" id="GO:0140359">
    <property type="term" value="F:ABC-type transporter activity"/>
    <property type="evidence" value="ECO:0007669"/>
    <property type="project" value="InterPro"/>
</dbReference>
<dbReference type="PANTHER" id="PTHR24221">
    <property type="entry name" value="ATP-BINDING CASSETTE SUB-FAMILY B"/>
    <property type="match status" value="1"/>
</dbReference>
<dbReference type="PANTHER" id="PTHR24221:SF654">
    <property type="entry name" value="ATP-BINDING CASSETTE SUB-FAMILY B MEMBER 6"/>
    <property type="match status" value="1"/>
</dbReference>
<feature type="transmembrane region" description="Helical" evidence="9">
    <location>
        <begin position="36"/>
        <end position="58"/>
    </location>
</feature>
<dbReference type="InterPro" id="IPR017871">
    <property type="entry name" value="ABC_transporter-like_CS"/>
</dbReference>
<evidence type="ECO:0000259" key="10">
    <source>
        <dbReference type="PROSITE" id="PS50893"/>
    </source>
</evidence>
<name>E2S937_9ACTN</name>
<accession>E2S937</accession>
<dbReference type="InterPro" id="IPR011527">
    <property type="entry name" value="ABC1_TM_dom"/>
</dbReference>
<evidence type="ECO:0000256" key="4">
    <source>
        <dbReference type="ARBA" id="ARBA00022692"/>
    </source>
</evidence>
<feature type="transmembrane region" description="Helical" evidence="9">
    <location>
        <begin position="152"/>
        <end position="175"/>
    </location>
</feature>
<dbReference type="PROSITE" id="PS50893">
    <property type="entry name" value="ABC_TRANSPORTER_2"/>
    <property type="match status" value="1"/>
</dbReference>
<dbReference type="PROSITE" id="PS50929">
    <property type="entry name" value="ABC_TM1F"/>
    <property type="match status" value="1"/>
</dbReference>
<evidence type="ECO:0000313" key="13">
    <source>
        <dbReference type="Proteomes" id="UP000003111"/>
    </source>
</evidence>
<feature type="domain" description="ABC transmembrane type-1" evidence="11">
    <location>
        <begin position="38"/>
        <end position="325"/>
    </location>
</feature>
<dbReference type="InterPro" id="IPR036640">
    <property type="entry name" value="ABC1_TM_sf"/>
</dbReference>
<keyword evidence="6 12" id="KW-0067">ATP-binding</keyword>
<dbReference type="Proteomes" id="UP000003111">
    <property type="component" value="Unassembled WGS sequence"/>
</dbReference>
<evidence type="ECO:0000256" key="7">
    <source>
        <dbReference type="ARBA" id="ARBA00022989"/>
    </source>
</evidence>
<dbReference type="PROSITE" id="PS00211">
    <property type="entry name" value="ABC_TRANSPORTER_1"/>
    <property type="match status" value="1"/>
</dbReference>